<dbReference type="EMBL" id="QEXO01000005">
    <property type="protein sequence ID" value="PWE12804.1"/>
    <property type="molecule type" value="Genomic_DNA"/>
</dbReference>
<dbReference type="STRING" id="511.UZ73_09860"/>
<dbReference type="Pfam" id="PF03466">
    <property type="entry name" value="LysR_substrate"/>
    <property type="match status" value="1"/>
</dbReference>
<keyword evidence="3" id="KW-0238">DNA-binding</keyword>
<dbReference type="InterPro" id="IPR036388">
    <property type="entry name" value="WH-like_DNA-bd_sf"/>
</dbReference>
<keyword evidence="4" id="KW-0804">Transcription</keyword>
<dbReference type="InterPro" id="IPR036390">
    <property type="entry name" value="WH_DNA-bd_sf"/>
</dbReference>
<reference evidence="6 7" key="1">
    <citation type="submission" date="2018-05" db="EMBL/GenBank/DDBJ databases">
        <title>Genome Sequence of an Efficient Indole-Degrading Bacterium, Alcaligenes sp.YBY.</title>
        <authorList>
            <person name="Yang B."/>
        </authorList>
    </citation>
    <scope>NUCLEOTIDE SEQUENCE [LARGE SCALE GENOMIC DNA]</scope>
    <source>
        <strain evidence="6 7">YBY</strain>
    </source>
</reference>
<evidence type="ECO:0000256" key="4">
    <source>
        <dbReference type="ARBA" id="ARBA00023163"/>
    </source>
</evidence>
<dbReference type="CDD" id="cd08421">
    <property type="entry name" value="PBP2_LTTR_like_1"/>
    <property type="match status" value="1"/>
</dbReference>
<organism evidence="6 7">
    <name type="scientific">Alcaligenes faecalis</name>
    <dbReference type="NCBI Taxonomy" id="511"/>
    <lineage>
        <taxon>Bacteria</taxon>
        <taxon>Pseudomonadati</taxon>
        <taxon>Pseudomonadota</taxon>
        <taxon>Betaproteobacteria</taxon>
        <taxon>Burkholderiales</taxon>
        <taxon>Alcaligenaceae</taxon>
        <taxon>Alcaligenes</taxon>
    </lineage>
</organism>
<proteinExistence type="inferred from homology"/>
<dbReference type="InterPro" id="IPR050950">
    <property type="entry name" value="HTH-type_LysR_regulators"/>
</dbReference>
<evidence type="ECO:0000256" key="1">
    <source>
        <dbReference type="ARBA" id="ARBA00009437"/>
    </source>
</evidence>
<protein>
    <submittedName>
        <fullName evidence="6">LysR family transcriptional regulator</fullName>
    </submittedName>
</protein>
<evidence type="ECO:0000259" key="5">
    <source>
        <dbReference type="PROSITE" id="PS50931"/>
    </source>
</evidence>
<dbReference type="Pfam" id="PF00126">
    <property type="entry name" value="HTH_1"/>
    <property type="match status" value="1"/>
</dbReference>
<feature type="domain" description="HTH lysR-type" evidence="5">
    <location>
        <begin position="3"/>
        <end position="60"/>
    </location>
</feature>
<dbReference type="AlphaFoldDB" id="A0A2U2BFL7"/>
<dbReference type="SUPFAM" id="SSF53850">
    <property type="entry name" value="Periplasmic binding protein-like II"/>
    <property type="match status" value="1"/>
</dbReference>
<dbReference type="PANTHER" id="PTHR30419">
    <property type="entry name" value="HTH-TYPE TRANSCRIPTIONAL REGULATOR YBHD"/>
    <property type="match status" value="1"/>
</dbReference>
<comment type="caution">
    <text evidence="6">The sequence shown here is derived from an EMBL/GenBank/DDBJ whole genome shotgun (WGS) entry which is preliminary data.</text>
</comment>
<dbReference type="SUPFAM" id="SSF46785">
    <property type="entry name" value="Winged helix' DNA-binding domain"/>
    <property type="match status" value="1"/>
</dbReference>
<dbReference type="Gene3D" id="1.10.10.10">
    <property type="entry name" value="Winged helix-like DNA-binding domain superfamily/Winged helix DNA-binding domain"/>
    <property type="match status" value="1"/>
</dbReference>
<sequence>MNIDPKSLRLFLLVLERGTISGAAEQFHIAPAAVSKRLSDLEQQLGAALIERSNKGVYPTAAGKSLAAMAQRLLDDMDAMGALMRDFAGGATGNVRIAANLSSITQFLPQALSSFMARHPKVRVSLEERISAGVAQAVADNNADLGVLIRGVGSAEVEYYDYRQDELVLLVPAYHPLAGRKELPFADTLEFDYVGMHTGSHPNLLLLRAASELERTWRCRVQVTSYDAQCRMIEAGLGIGVLPRSVAQSYVQSLGLAMCVIKEPWTSRRVALCVRSRYSLSPAARLLMDHLLQN</sequence>
<dbReference type="PROSITE" id="PS50931">
    <property type="entry name" value="HTH_LYSR"/>
    <property type="match status" value="1"/>
</dbReference>
<comment type="similarity">
    <text evidence="1">Belongs to the LysR transcriptional regulatory family.</text>
</comment>
<dbReference type="GO" id="GO:0003677">
    <property type="term" value="F:DNA binding"/>
    <property type="evidence" value="ECO:0007669"/>
    <property type="project" value="UniProtKB-KW"/>
</dbReference>
<keyword evidence="2" id="KW-0805">Transcription regulation</keyword>
<dbReference type="InterPro" id="IPR000847">
    <property type="entry name" value="LysR_HTH_N"/>
</dbReference>
<evidence type="ECO:0000256" key="3">
    <source>
        <dbReference type="ARBA" id="ARBA00023125"/>
    </source>
</evidence>
<evidence type="ECO:0000313" key="6">
    <source>
        <dbReference type="EMBL" id="PWE12804.1"/>
    </source>
</evidence>
<dbReference type="InterPro" id="IPR005119">
    <property type="entry name" value="LysR_subst-bd"/>
</dbReference>
<dbReference type="GO" id="GO:0005829">
    <property type="term" value="C:cytosol"/>
    <property type="evidence" value="ECO:0007669"/>
    <property type="project" value="TreeGrafter"/>
</dbReference>
<dbReference type="Proteomes" id="UP000245216">
    <property type="component" value="Unassembled WGS sequence"/>
</dbReference>
<dbReference type="PANTHER" id="PTHR30419:SF2">
    <property type="entry name" value="LYSR FAMILY TRANSCRIPTIONAL REGULATOR"/>
    <property type="match status" value="1"/>
</dbReference>
<evidence type="ECO:0000313" key="7">
    <source>
        <dbReference type="Proteomes" id="UP000245216"/>
    </source>
</evidence>
<gene>
    <name evidence="6" type="ORF">DF183_18760</name>
</gene>
<dbReference type="GO" id="GO:0003700">
    <property type="term" value="F:DNA-binding transcription factor activity"/>
    <property type="evidence" value="ECO:0007669"/>
    <property type="project" value="InterPro"/>
</dbReference>
<evidence type="ECO:0000256" key="2">
    <source>
        <dbReference type="ARBA" id="ARBA00023015"/>
    </source>
</evidence>
<accession>A0A2U2BFL7</accession>
<dbReference type="RefSeq" id="WP_109089883.1">
    <property type="nucleotide sequence ID" value="NZ_QEXO01000005.1"/>
</dbReference>
<dbReference type="Gene3D" id="3.40.190.290">
    <property type="match status" value="1"/>
</dbReference>
<name>A0A2U2BFL7_ALCFA</name>
<reference evidence="6 7" key="2">
    <citation type="submission" date="2018-05" db="EMBL/GenBank/DDBJ databases">
        <authorList>
            <person name="Lanie J.A."/>
            <person name="Ng W.-L."/>
            <person name="Kazmierczak K.M."/>
            <person name="Andrzejewski T.M."/>
            <person name="Davidsen T.M."/>
            <person name="Wayne K.J."/>
            <person name="Tettelin H."/>
            <person name="Glass J.I."/>
            <person name="Rusch D."/>
            <person name="Podicherti R."/>
            <person name="Tsui H.-C.T."/>
            <person name="Winkler M.E."/>
        </authorList>
    </citation>
    <scope>NUCLEOTIDE SEQUENCE [LARGE SCALE GENOMIC DNA]</scope>
    <source>
        <strain evidence="6 7">YBY</strain>
    </source>
</reference>